<dbReference type="RefSeq" id="XP_022285105.1">
    <property type="nucleotide sequence ID" value="XM_022429872.1"/>
</dbReference>
<evidence type="ECO:0000313" key="2">
    <source>
        <dbReference type="Proteomes" id="UP000078397"/>
    </source>
</evidence>
<dbReference type="KEGG" id="pchm:VFPPC_18226"/>
<comment type="caution">
    <text evidence="1">The sequence shown here is derived from an EMBL/GenBank/DDBJ whole genome shotgun (WGS) entry which is preliminary data.</text>
</comment>
<reference evidence="1 2" key="1">
    <citation type="journal article" date="2016" name="PLoS Pathog.">
        <title>Biosynthesis of antibiotic leucinostatins in bio-control fungus Purpureocillium lilacinum and their inhibition on phytophthora revealed by genome mining.</title>
        <authorList>
            <person name="Wang G."/>
            <person name="Liu Z."/>
            <person name="Lin R."/>
            <person name="Li E."/>
            <person name="Mao Z."/>
            <person name="Ling J."/>
            <person name="Yang Y."/>
            <person name="Yin W.B."/>
            <person name="Xie B."/>
        </authorList>
    </citation>
    <scope>NUCLEOTIDE SEQUENCE [LARGE SCALE GENOMIC DNA]</scope>
    <source>
        <strain evidence="1">170</strain>
    </source>
</reference>
<sequence>MATGQPKIWKTWERCVTIYDEVVVKRELHEHELMHNLYGYIMRPFWAKERLQNEAATLQLVARETTIPVPECRLYIKEEVLCLETKRITNGVLLEEIKGPSRLAAVADVQIS</sequence>
<dbReference type="EMBL" id="LSBJ02000009">
    <property type="protein sequence ID" value="OWT42614.1"/>
    <property type="molecule type" value="Genomic_DNA"/>
</dbReference>
<accession>A0A219AQN8</accession>
<gene>
    <name evidence="1" type="ORF">VFPPC_18226</name>
</gene>
<protein>
    <submittedName>
        <fullName evidence="1">Uncharacterized protein</fullName>
    </submittedName>
</protein>
<dbReference type="GeneID" id="33937068"/>
<keyword evidence="2" id="KW-1185">Reference proteome</keyword>
<evidence type="ECO:0000313" key="1">
    <source>
        <dbReference type="EMBL" id="OWT42614.1"/>
    </source>
</evidence>
<organism evidence="1 2">
    <name type="scientific">Pochonia chlamydosporia 170</name>
    <dbReference type="NCBI Taxonomy" id="1380566"/>
    <lineage>
        <taxon>Eukaryota</taxon>
        <taxon>Fungi</taxon>
        <taxon>Dikarya</taxon>
        <taxon>Ascomycota</taxon>
        <taxon>Pezizomycotina</taxon>
        <taxon>Sordariomycetes</taxon>
        <taxon>Hypocreomycetidae</taxon>
        <taxon>Hypocreales</taxon>
        <taxon>Clavicipitaceae</taxon>
        <taxon>Pochonia</taxon>
    </lineage>
</organism>
<proteinExistence type="predicted"/>
<dbReference type="Proteomes" id="UP000078397">
    <property type="component" value="Unassembled WGS sequence"/>
</dbReference>
<dbReference type="AlphaFoldDB" id="A0A219AQN8"/>
<dbReference type="OrthoDB" id="2906425at2759"/>
<name>A0A219AQN8_METCM</name>